<comment type="caution">
    <text evidence="2">The sequence shown here is derived from an EMBL/GenBank/DDBJ whole genome shotgun (WGS) entry which is preliminary data.</text>
</comment>
<feature type="region of interest" description="Disordered" evidence="1">
    <location>
        <begin position="475"/>
        <end position="541"/>
    </location>
</feature>
<accession>A0A0A2K279</accession>
<sequence length="580" mass="62913">MLTKNSFVLQILVQDSAFLMGSPGVYPPGPPPPGFPSSIPAITVDSIGKPTYSSANLDPKPTDESSSSSSTSYSSATSSSSCTITETASSCTVITSYGVDITDRTTATFTTTSCTPISGCTITGATETSVTTSTTTASCYKFPDDTTFETKRDVDEDKTVFFGSSLWPRGRDDGYYEFGTCNLGIVNDPLHYPSHPGPSKIVDFMKKQNTPLKGLYIVPEQDCGVAPKVALLSDFDTLTSQTCYDQDKKKYAAMGASKSPFVQTEYVYELQTMPAFLTYLIDKNLISCEDMKKTFFPSDGKNLGKELFNQLPSFTNPDFVVLDNSVNDWKGKIFNGKLKGGKGTAARLKEIYNVAMAFDYMRIEDVYTKFQTTNARIYEFLRDTFDYCGSQYAPQGGWAPAYSRFMSAYLSSQGAHAATEMSNRWTLASKDKRNGQAETDALSLLTQRYPPESWNFDIDTLLSWPAAGIGKRTECPLDMSTSSSDGSAASSTQTSEQVIGRSSTTSTPTSGSPTSEPATPGSPINSQFSPTQTQAPINPFGTGNELCPPAVQCGNYDSATCEVEKHQVFHMAMDMDDVGK</sequence>
<dbReference type="GeneID" id="27674389"/>
<gene>
    <name evidence="2" type="ORF">PEX2_016950</name>
</gene>
<dbReference type="HOGENOM" id="CLU_470177_0_0_1"/>
<dbReference type="Proteomes" id="UP000030143">
    <property type="component" value="Unassembled WGS sequence"/>
</dbReference>
<feature type="region of interest" description="Disordered" evidence="1">
    <location>
        <begin position="50"/>
        <end position="79"/>
    </location>
</feature>
<evidence type="ECO:0000256" key="1">
    <source>
        <dbReference type="SAM" id="MobiDB-lite"/>
    </source>
</evidence>
<feature type="compositionally biased region" description="Low complexity" evidence="1">
    <location>
        <begin position="502"/>
        <end position="523"/>
    </location>
</feature>
<dbReference type="RefSeq" id="XP_016602487.1">
    <property type="nucleotide sequence ID" value="XM_016738970.1"/>
</dbReference>
<evidence type="ECO:0000313" key="3">
    <source>
        <dbReference type="Proteomes" id="UP000030143"/>
    </source>
</evidence>
<dbReference type="STRING" id="27334.A0A0A2K279"/>
<keyword evidence="3" id="KW-1185">Reference proteome</keyword>
<feature type="compositionally biased region" description="Low complexity" evidence="1">
    <location>
        <begin position="480"/>
        <end position="495"/>
    </location>
</feature>
<reference evidence="2 3" key="1">
    <citation type="journal article" date="2015" name="Mol. Plant Microbe Interact.">
        <title>Genome, transcriptome, and functional analyses of Penicillium expansum provide new insights into secondary metabolism and pathogenicity.</title>
        <authorList>
            <person name="Ballester A.R."/>
            <person name="Marcet-Houben M."/>
            <person name="Levin E."/>
            <person name="Sela N."/>
            <person name="Selma-Lazaro C."/>
            <person name="Carmona L."/>
            <person name="Wisniewski M."/>
            <person name="Droby S."/>
            <person name="Gonzalez-Candelas L."/>
            <person name="Gabaldon T."/>
        </authorList>
    </citation>
    <scope>NUCLEOTIDE SEQUENCE [LARGE SCALE GENOMIC DNA]</scope>
    <source>
        <strain evidence="2 3">MD-8</strain>
    </source>
</reference>
<feature type="compositionally biased region" description="Polar residues" evidence="1">
    <location>
        <begin position="524"/>
        <end position="536"/>
    </location>
</feature>
<dbReference type="VEuPathDB" id="FungiDB:PEXP_055870"/>
<name>A0A0A2K279_PENEN</name>
<dbReference type="EMBL" id="JQFZ01000029">
    <property type="protein sequence ID" value="KGO61789.1"/>
    <property type="molecule type" value="Genomic_DNA"/>
</dbReference>
<dbReference type="AlphaFoldDB" id="A0A0A2K279"/>
<feature type="compositionally biased region" description="Low complexity" evidence="1">
    <location>
        <begin position="64"/>
        <end position="79"/>
    </location>
</feature>
<evidence type="ECO:0000313" key="2">
    <source>
        <dbReference type="EMBL" id="KGO61789.1"/>
    </source>
</evidence>
<proteinExistence type="predicted"/>
<organism evidence="2 3">
    <name type="scientific">Penicillium expansum</name>
    <name type="common">Blue mold rot fungus</name>
    <dbReference type="NCBI Taxonomy" id="27334"/>
    <lineage>
        <taxon>Eukaryota</taxon>
        <taxon>Fungi</taxon>
        <taxon>Dikarya</taxon>
        <taxon>Ascomycota</taxon>
        <taxon>Pezizomycotina</taxon>
        <taxon>Eurotiomycetes</taxon>
        <taxon>Eurotiomycetidae</taxon>
        <taxon>Eurotiales</taxon>
        <taxon>Aspergillaceae</taxon>
        <taxon>Penicillium</taxon>
    </lineage>
</organism>
<protein>
    <submittedName>
        <fullName evidence="2">Uncharacterized protein</fullName>
    </submittedName>
</protein>